<dbReference type="InterPro" id="IPR036047">
    <property type="entry name" value="F-box-like_dom_sf"/>
</dbReference>
<gene>
    <name evidence="2" type="ORF">LITE_LOCUS42649</name>
</gene>
<name>A0AAV0QD64_9ROSI</name>
<dbReference type="Gene3D" id="1.20.1280.50">
    <property type="match status" value="1"/>
</dbReference>
<reference evidence="2" key="1">
    <citation type="submission" date="2022-08" db="EMBL/GenBank/DDBJ databases">
        <authorList>
            <person name="Gutierrez-Valencia J."/>
        </authorList>
    </citation>
    <scope>NUCLEOTIDE SEQUENCE</scope>
</reference>
<accession>A0AAV0QD64</accession>
<dbReference type="Proteomes" id="UP001154282">
    <property type="component" value="Unassembled WGS sequence"/>
</dbReference>
<dbReference type="InterPro" id="IPR055290">
    <property type="entry name" value="At3g26010-like"/>
</dbReference>
<dbReference type="PANTHER" id="PTHR35546:SF128">
    <property type="entry name" value="F-BOX ASSOCIATED DOMAIN-CONTAINING PROTEIN"/>
    <property type="match status" value="1"/>
</dbReference>
<evidence type="ECO:0000259" key="1">
    <source>
        <dbReference type="Pfam" id="PF12937"/>
    </source>
</evidence>
<feature type="domain" description="F-box" evidence="1">
    <location>
        <begin position="30"/>
        <end position="69"/>
    </location>
</feature>
<protein>
    <recommendedName>
        <fullName evidence="1">F-box domain-containing protein</fullName>
    </recommendedName>
</protein>
<dbReference type="SUPFAM" id="SSF81383">
    <property type="entry name" value="F-box domain"/>
    <property type="match status" value="1"/>
</dbReference>
<dbReference type="Pfam" id="PF12937">
    <property type="entry name" value="F-box-like"/>
    <property type="match status" value="1"/>
</dbReference>
<evidence type="ECO:0000313" key="2">
    <source>
        <dbReference type="EMBL" id="CAI0542876.1"/>
    </source>
</evidence>
<sequence>MATEICNSDYEPRPSKQQRVRSPMINQLGDDLLLEIFIRLPNPRYAWQSKAVCKRWRSLISNPSFNRRFVSHHQSISELRPPLILPSDDPESIIQSFVPAPPGVRLVVLDSCGDLLLCGFPWDAREHAIKVYRSYIVCNPFTKQWLPLPLQPLWPTGSSGLVARWTCSVPSVENG</sequence>
<keyword evidence="3" id="KW-1185">Reference proteome</keyword>
<comment type="caution">
    <text evidence="2">The sequence shown here is derived from an EMBL/GenBank/DDBJ whole genome shotgun (WGS) entry which is preliminary data.</text>
</comment>
<dbReference type="EMBL" id="CAMGYJ010000009">
    <property type="protein sequence ID" value="CAI0542876.1"/>
    <property type="molecule type" value="Genomic_DNA"/>
</dbReference>
<dbReference type="PANTHER" id="PTHR35546">
    <property type="entry name" value="F-BOX PROTEIN INTERACTION DOMAIN PROTEIN-RELATED"/>
    <property type="match status" value="1"/>
</dbReference>
<organism evidence="2 3">
    <name type="scientific">Linum tenue</name>
    <dbReference type="NCBI Taxonomy" id="586396"/>
    <lineage>
        <taxon>Eukaryota</taxon>
        <taxon>Viridiplantae</taxon>
        <taxon>Streptophyta</taxon>
        <taxon>Embryophyta</taxon>
        <taxon>Tracheophyta</taxon>
        <taxon>Spermatophyta</taxon>
        <taxon>Magnoliopsida</taxon>
        <taxon>eudicotyledons</taxon>
        <taxon>Gunneridae</taxon>
        <taxon>Pentapetalae</taxon>
        <taxon>rosids</taxon>
        <taxon>fabids</taxon>
        <taxon>Malpighiales</taxon>
        <taxon>Linaceae</taxon>
        <taxon>Linum</taxon>
    </lineage>
</organism>
<evidence type="ECO:0000313" key="3">
    <source>
        <dbReference type="Proteomes" id="UP001154282"/>
    </source>
</evidence>
<proteinExistence type="predicted"/>
<dbReference type="AlphaFoldDB" id="A0AAV0QD64"/>
<dbReference type="InterPro" id="IPR001810">
    <property type="entry name" value="F-box_dom"/>
</dbReference>